<feature type="domain" description="Glucose/Sorbosone dehydrogenase" evidence="2">
    <location>
        <begin position="95"/>
        <end position="384"/>
    </location>
</feature>
<organism evidence="3 4">
    <name type="scientific">Kocuria atrinae</name>
    <dbReference type="NCBI Taxonomy" id="592377"/>
    <lineage>
        <taxon>Bacteria</taxon>
        <taxon>Bacillati</taxon>
        <taxon>Actinomycetota</taxon>
        <taxon>Actinomycetes</taxon>
        <taxon>Micrococcales</taxon>
        <taxon>Micrococcaceae</taxon>
        <taxon>Kocuria</taxon>
    </lineage>
</organism>
<feature type="region of interest" description="Disordered" evidence="1">
    <location>
        <begin position="378"/>
        <end position="412"/>
    </location>
</feature>
<evidence type="ECO:0000313" key="4">
    <source>
        <dbReference type="Proteomes" id="UP001500166"/>
    </source>
</evidence>
<sequence length="412" mass="44294">MDAAQRQLLIPEAFELSDLPLNAACQHYTRNTPGPRKDRSMVPTSRTTSTAILLSGLLLLTSCGDNGDQPPEPAPSETPVAASSMGEPETVAENLDAPWSIAFYNGTPLVSERDSARILELDDAGQAREVTVVEDAAPRGEGGLLGLAVHENYLYAYFTAENENRIERFSISGDPGSLTLGNAEIILDGIPAGSTHNGGRLARGPDNMLYATAGDAGNREDAQDRESLSGKILRLTPEGEIPEDNPFPDSPVYSYGHRNPQGLAWAQGGTMYASEFGQNTWDELNVIESGGNYGWPEVEGMGDNDEYINPVQQWEPSEASPSGIAILGNSLFMANLRGARLHEIPLENTSYSVAHLIDEYGRLRDVTDAPDGSLWVMTNNTDGRGNPAPEDDRILSFTPETDQSSGDESPGS</sequence>
<dbReference type="EMBL" id="BAAAQA010000003">
    <property type="protein sequence ID" value="GAA2110887.1"/>
    <property type="molecule type" value="Genomic_DNA"/>
</dbReference>
<name>A0ABN2XIJ5_9MICC</name>
<keyword evidence="4" id="KW-1185">Reference proteome</keyword>
<feature type="region of interest" description="Disordered" evidence="1">
    <location>
        <begin position="63"/>
        <end position="89"/>
    </location>
</feature>
<reference evidence="3 4" key="1">
    <citation type="journal article" date="2019" name="Int. J. Syst. Evol. Microbiol.">
        <title>The Global Catalogue of Microorganisms (GCM) 10K type strain sequencing project: providing services to taxonomists for standard genome sequencing and annotation.</title>
        <authorList>
            <consortium name="The Broad Institute Genomics Platform"/>
            <consortium name="The Broad Institute Genome Sequencing Center for Infectious Disease"/>
            <person name="Wu L."/>
            <person name="Ma J."/>
        </authorList>
    </citation>
    <scope>NUCLEOTIDE SEQUENCE [LARGE SCALE GENOMIC DNA]</scope>
    <source>
        <strain evidence="3 4">JCM 15914</strain>
    </source>
</reference>
<feature type="compositionally biased region" description="Polar residues" evidence="1">
    <location>
        <begin position="398"/>
        <end position="412"/>
    </location>
</feature>
<protein>
    <submittedName>
        <fullName evidence="3">PQQ-dependent sugar dehydrogenase</fullName>
    </submittedName>
</protein>
<comment type="caution">
    <text evidence="3">The sequence shown here is derived from an EMBL/GenBank/DDBJ whole genome shotgun (WGS) entry which is preliminary data.</text>
</comment>
<dbReference type="Gene3D" id="2.120.10.30">
    <property type="entry name" value="TolB, C-terminal domain"/>
    <property type="match status" value="1"/>
</dbReference>
<dbReference type="SUPFAM" id="SSF50952">
    <property type="entry name" value="Soluble quinoprotein glucose dehydrogenase"/>
    <property type="match status" value="1"/>
</dbReference>
<dbReference type="InterPro" id="IPR011042">
    <property type="entry name" value="6-blade_b-propeller_TolB-like"/>
</dbReference>
<dbReference type="Pfam" id="PF07995">
    <property type="entry name" value="GSDH"/>
    <property type="match status" value="1"/>
</dbReference>
<evidence type="ECO:0000313" key="3">
    <source>
        <dbReference type="EMBL" id="GAA2110887.1"/>
    </source>
</evidence>
<accession>A0ABN2XIJ5</accession>
<dbReference type="PANTHER" id="PTHR19328:SF13">
    <property type="entry name" value="HIPL1 PROTEIN"/>
    <property type="match status" value="1"/>
</dbReference>
<evidence type="ECO:0000259" key="2">
    <source>
        <dbReference type="Pfam" id="PF07995"/>
    </source>
</evidence>
<evidence type="ECO:0000256" key="1">
    <source>
        <dbReference type="SAM" id="MobiDB-lite"/>
    </source>
</evidence>
<dbReference type="Proteomes" id="UP001500166">
    <property type="component" value="Unassembled WGS sequence"/>
</dbReference>
<dbReference type="PANTHER" id="PTHR19328">
    <property type="entry name" value="HEDGEHOG-INTERACTING PROTEIN"/>
    <property type="match status" value="1"/>
</dbReference>
<dbReference type="InterPro" id="IPR011041">
    <property type="entry name" value="Quinoprot_gluc/sorb_DH_b-prop"/>
</dbReference>
<dbReference type="InterPro" id="IPR012938">
    <property type="entry name" value="Glc/Sorbosone_DH"/>
</dbReference>
<proteinExistence type="predicted"/>
<gene>
    <name evidence="3" type="ORF">GCM10009824_05830</name>
</gene>